<protein>
    <submittedName>
        <fullName evidence="3">Tripartite tricarboxylate transporter substrate binding protein</fullName>
    </submittedName>
</protein>
<dbReference type="RefSeq" id="WP_143948892.1">
    <property type="nucleotide sequence ID" value="NZ_BAABMB010000006.1"/>
</dbReference>
<evidence type="ECO:0000313" key="4">
    <source>
        <dbReference type="Proteomes" id="UP000318405"/>
    </source>
</evidence>
<dbReference type="Gene3D" id="3.40.190.10">
    <property type="entry name" value="Periplasmic binding protein-like II"/>
    <property type="match status" value="1"/>
</dbReference>
<sequence>MSLPVVIAGAALALASMAAAVPAWAAFPEKPVTLIVPFPAGGTMDTVARQLAQGLSQSWRQPVIVENKPGAGTTIGTRQIAQSAPDGHTIGMVANSFAINASLLDELPYDTRADFAPVALVAYTPHVLVARQDLPVASVRDVLALAKAQPGQLSFASFGTGTSPHLAVEMLKQQAGVDVAHIPYKGQAPALNDLLGGHVDLLFSNLPDVLPHLQSGRLQAVAVADAQRAAQLPDVPTLEESGLPGFYSNSWFAVVAPAGVPADTLRAISSSIVEAVRTPSFTTFLSGHGLQAEPMAAEAFTPYLAAEIDKAATLIQETGARQ</sequence>
<dbReference type="Gene3D" id="3.40.190.150">
    <property type="entry name" value="Bordetella uptake gene, domain 1"/>
    <property type="match status" value="1"/>
</dbReference>
<dbReference type="AlphaFoldDB" id="A0A556AKE7"/>
<feature type="chain" id="PRO_5021709775" evidence="2">
    <location>
        <begin position="26"/>
        <end position="322"/>
    </location>
</feature>
<dbReference type="PANTHER" id="PTHR42928">
    <property type="entry name" value="TRICARBOXYLATE-BINDING PROTEIN"/>
    <property type="match status" value="1"/>
</dbReference>
<accession>A0A556AKE7</accession>
<evidence type="ECO:0000256" key="2">
    <source>
        <dbReference type="SAM" id="SignalP"/>
    </source>
</evidence>
<dbReference type="Pfam" id="PF03401">
    <property type="entry name" value="TctC"/>
    <property type="match status" value="1"/>
</dbReference>
<reference evidence="3 4" key="1">
    <citation type="submission" date="2019-07" db="EMBL/GenBank/DDBJ databases">
        <title>Qingshengfaniella alkalisoli gen. nov., sp. nov., isolated from saline soil.</title>
        <authorList>
            <person name="Xu L."/>
            <person name="Huang X.-X."/>
            <person name="Sun J.-Q."/>
        </authorList>
    </citation>
    <scope>NUCLEOTIDE SEQUENCE [LARGE SCALE GENOMIC DNA]</scope>
    <source>
        <strain evidence="3 4">DSM 27279</strain>
    </source>
</reference>
<proteinExistence type="inferred from homology"/>
<organism evidence="3 4">
    <name type="scientific">Verticiella sediminum</name>
    <dbReference type="NCBI Taxonomy" id="1247510"/>
    <lineage>
        <taxon>Bacteria</taxon>
        <taxon>Pseudomonadati</taxon>
        <taxon>Pseudomonadota</taxon>
        <taxon>Betaproteobacteria</taxon>
        <taxon>Burkholderiales</taxon>
        <taxon>Alcaligenaceae</taxon>
        <taxon>Verticiella</taxon>
    </lineage>
</organism>
<comment type="similarity">
    <text evidence="1">Belongs to the UPF0065 (bug) family.</text>
</comment>
<dbReference type="InterPro" id="IPR042100">
    <property type="entry name" value="Bug_dom1"/>
</dbReference>
<dbReference type="PIRSF" id="PIRSF017082">
    <property type="entry name" value="YflP"/>
    <property type="match status" value="1"/>
</dbReference>
<keyword evidence="2" id="KW-0732">Signal</keyword>
<evidence type="ECO:0000256" key="1">
    <source>
        <dbReference type="ARBA" id="ARBA00006987"/>
    </source>
</evidence>
<keyword evidence="4" id="KW-1185">Reference proteome</keyword>
<dbReference type="InterPro" id="IPR005064">
    <property type="entry name" value="BUG"/>
</dbReference>
<dbReference type="PANTHER" id="PTHR42928:SF5">
    <property type="entry name" value="BLR1237 PROTEIN"/>
    <property type="match status" value="1"/>
</dbReference>
<evidence type="ECO:0000313" key="3">
    <source>
        <dbReference type="EMBL" id="TSH93374.1"/>
    </source>
</evidence>
<dbReference type="Proteomes" id="UP000318405">
    <property type="component" value="Unassembled WGS sequence"/>
</dbReference>
<dbReference type="CDD" id="cd13578">
    <property type="entry name" value="PBP2_Bug27"/>
    <property type="match status" value="1"/>
</dbReference>
<dbReference type="OrthoDB" id="8678477at2"/>
<name>A0A556AKE7_9BURK</name>
<dbReference type="EMBL" id="VLTJ01000028">
    <property type="protein sequence ID" value="TSH93374.1"/>
    <property type="molecule type" value="Genomic_DNA"/>
</dbReference>
<gene>
    <name evidence="3" type="ORF">FOZ76_14010</name>
</gene>
<dbReference type="SUPFAM" id="SSF53850">
    <property type="entry name" value="Periplasmic binding protein-like II"/>
    <property type="match status" value="1"/>
</dbReference>
<comment type="caution">
    <text evidence="3">The sequence shown here is derived from an EMBL/GenBank/DDBJ whole genome shotgun (WGS) entry which is preliminary data.</text>
</comment>
<feature type="signal peptide" evidence="2">
    <location>
        <begin position="1"/>
        <end position="25"/>
    </location>
</feature>